<dbReference type="OrthoDB" id="5287072at2759"/>
<name>A0A9N9YVH5_9HYPO</name>
<proteinExistence type="predicted"/>
<protein>
    <recommendedName>
        <fullName evidence="1">N,N-dimethylformamidase beta subunit-like C-terminal domain-containing protein</fullName>
    </recommendedName>
</protein>
<gene>
    <name evidence="2" type="ORF">CRHIZ90672A_00017441</name>
</gene>
<dbReference type="AlphaFoldDB" id="A0A9N9YVH5"/>
<keyword evidence="3" id="KW-1185">Reference proteome</keyword>
<dbReference type="InterPro" id="IPR046540">
    <property type="entry name" value="DMFA2_C"/>
</dbReference>
<dbReference type="Pfam" id="PF20254">
    <property type="entry name" value="DMFA2_C"/>
    <property type="match status" value="1"/>
</dbReference>
<sequence>MATIHPVPVDYPKEIIGYPQPWIVSPGDKIDVKVSCTEAKYLHRTVRIIQGYECSNGPPAISQPVNGIPGGVCPGRFQLANPGSYARVSNIGITENDEGVAWSFYTQPWVLSCDHAQALASTLDVTTGTGVALVLNSVGVVEIWVGVGNGKVECLTSEFTPEKQKWLKIDLEVRKYSVNAKFTPIVQGLSPPAPAASFKAGLSNTAKASASTELLLAASFATSPQRSSPVPKSHFNGRLDVFHFEALGPRRRVLAHYDFSIDISSDYIRDLSGAGRHGSLVNAPSRAVKGHDWDGTEIDWTKARYGYGAIHFHEDDLDDAAWETDFTLTVPTDTRSGVYGIELQSTSSEVNDTVVFFVRPFRTQPLKKPTPKAALVMSTFTYLAYANEHQFDPDTPARAEVPGGLESVEFYKDETFYKQDRRRDLGLSCYDVHRDWSAVMHSSAKRPLLNCRPDYVNWTGHRPRELSAELIMQGYMERLGVEYDIITDHDLHAQGVDALRDYRVVITGCHPEYQSLDSYQAYENYVRDGGNLMYLGGNGFYWSIALKPANPHRIELRRGGQGVRTSYQEPGERHHAVNGQMGGLWRDLGKAANHLVGIGCCGEGAGAGVPYCINSNLQEKHPKLGEWVFKGLLDASTPSDNFVFGRNALGGFGGGASADEIDRVDFKYGSPSNIIILGSSTGHPDTFGLFPEDAGFPMTKVLGTQTNLIRSDMTYYETCGGGAVFSVGSISWYCALGFNNYDNDVAVITKNALLHFLEIGLHETNRKQE</sequence>
<evidence type="ECO:0000313" key="2">
    <source>
        <dbReference type="EMBL" id="CAH0033151.1"/>
    </source>
</evidence>
<evidence type="ECO:0000313" key="3">
    <source>
        <dbReference type="Proteomes" id="UP000696573"/>
    </source>
</evidence>
<comment type="caution">
    <text evidence="2">The sequence shown here is derived from an EMBL/GenBank/DDBJ whole genome shotgun (WGS) entry which is preliminary data.</text>
</comment>
<organism evidence="2 3">
    <name type="scientific">Clonostachys rhizophaga</name>
    <dbReference type="NCBI Taxonomy" id="160324"/>
    <lineage>
        <taxon>Eukaryota</taxon>
        <taxon>Fungi</taxon>
        <taxon>Dikarya</taxon>
        <taxon>Ascomycota</taxon>
        <taxon>Pezizomycotina</taxon>
        <taxon>Sordariomycetes</taxon>
        <taxon>Hypocreomycetidae</taxon>
        <taxon>Hypocreales</taxon>
        <taxon>Bionectriaceae</taxon>
        <taxon>Clonostachys</taxon>
    </lineage>
</organism>
<feature type="domain" description="N,N-dimethylformamidase beta subunit-like C-terminal" evidence="1">
    <location>
        <begin position="286"/>
        <end position="743"/>
    </location>
</feature>
<reference evidence="2" key="1">
    <citation type="submission" date="2021-10" db="EMBL/GenBank/DDBJ databases">
        <authorList>
            <person name="Piombo E."/>
        </authorList>
    </citation>
    <scope>NUCLEOTIDE SEQUENCE</scope>
</reference>
<evidence type="ECO:0000259" key="1">
    <source>
        <dbReference type="Pfam" id="PF20254"/>
    </source>
</evidence>
<dbReference type="EMBL" id="CABFNQ020000746">
    <property type="protein sequence ID" value="CAH0033151.1"/>
    <property type="molecule type" value="Genomic_DNA"/>
</dbReference>
<dbReference type="SUPFAM" id="SSF52317">
    <property type="entry name" value="Class I glutamine amidotransferase-like"/>
    <property type="match status" value="1"/>
</dbReference>
<dbReference type="InterPro" id="IPR029062">
    <property type="entry name" value="Class_I_gatase-like"/>
</dbReference>
<accession>A0A9N9YVH5</accession>
<dbReference type="Proteomes" id="UP000696573">
    <property type="component" value="Unassembled WGS sequence"/>
</dbReference>